<accession>A0A0A9G2X4</accession>
<dbReference type="AlphaFoldDB" id="A0A0A9G2X4"/>
<evidence type="ECO:0000313" key="1">
    <source>
        <dbReference type="EMBL" id="JAE17824.1"/>
    </source>
</evidence>
<organism evidence="1">
    <name type="scientific">Arundo donax</name>
    <name type="common">Giant reed</name>
    <name type="synonym">Donax arundinaceus</name>
    <dbReference type="NCBI Taxonomy" id="35708"/>
    <lineage>
        <taxon>Eukaryota</taxon>
        <taxon>Viridiplantae</taxon>
        <taxon>Streptophyta</taxon>
        <taxon>Embryophyta</taxon>
        <taxon>Tracheophyta</taxon>
        <taxon>Spermatophyta</taxon>
        <taxon>Magnoliopsida</taxon>
        <taxon>Liliopsida</taxon>
        <taxon>Poales</taxon>
        <taxon>Poaceae</taxon>
        <taxon>PACMAD clade</taxon>
        <taxon>Arundinoideae</taxon>
        <taxon>Arundineae</taxon>
        <taxon>Arundo</taxon>
    </lineage>
</organism>
<sequence length="60" mass="6861">MRKHALQFPVCCLRAGFLLMSTDPSLVWSEREEEVGDEAGASLRLLFLPWLATLRWVLNS</sequence>
<reference evidence="1" key="2">
    <citation type="journal article" date="2015" name="Data Brief">
        <title>Shoot transcriptome of the giant reed, Arundo donax.</title>
        <authorList>
            <person name="Barrero R.A."/>
            <person name="Guerrero F.D."/>
            <person name="Moolhuijzen P."/>
            <person name="Goolsby J.A."/>
            <person name="Tidwell J."/>
            <person name="Bellgard S.E."/>
            <person name="Bellgard M.I."/>
        </authorList>
    </citation>
    <scope>NUCLEOTIDE SEQUENCE</scope>
    <source>
        <tissue evidence="1">Shoot tissue taken approximately 20 cm above the soil surface</tissue>
    </source>
</reference>
<proteinExistence type="predicted"/>
<name>A0A0A9G2X4_ARUDO</name>
<dbReference type="EMBL" id="GBRH01180072">
    <property type="protein sequence ID" value="JAE17824.1"/>
    <property type="molecule type" value="Transcribed_RNA"/>
</dbReference>
<protein>
    <submittedName>
        <fullName evidence="1">Uncharacterized protein</fullName>
    </submittedName>
</protein>
<reference evidence="1" key="1">
    <citation type="submission" date="2014-09" db="EMBL/GenBank/DDBJ databases">
        <authorList>
            <person name="Magalhaes I.L.F."/>
            <person name="Oliveira U."/>
            <person name="Santos F.R."/>
            <person name="Vidigal T.H.D.A."/>
            <person name="Brescovit A.D."/>
            <person name="Santos A.J."/>
        </authorList>
    </citation>
    <scope>NUCLEOTIDE SEQUENCE</scope>
    <source>
        <tissue evidence="1">Shoot tissue taken approximately 20 cm above the soil surface</tissue>
    </source>
</reference>